<name>A0A059BRM2_EUCGR</name>
<evidence type="ECO:0000313" key="1">
    <source>
        <dbReference type="EMBL" id="KCW68305.1"/>
    </source>
</evidence>
<dbReference type="EMBL" id="KK198758">
    <property type="protein sequence ID" value="KCW68305.1"/>
    <property type="molecule type" value="Genomic_DNA"/>
</dbReference>
<accession>A0A059BRM2</accession>
<gene>
    <name evidence="1" type="ORF">EUGRSUZ_F01973</name>
</gene>
<dbReference type="InParanoid" id="A0A059BRM2"/>
<reference evidence="1" key="1">
    <citation type="submission" date="2013-07" db="EMBL/GenBank/DDBJ databases">
        <title>The genome of Eucalyptus grandis.</title>
        <authorList>
            <person name="Schmutz J."/>
            <person name="Hayes R."/>
            <person name="Myburg A."/>
            <person name="Tuskan G."/>
            <person name="Grattapaglia D."/>
            <person name="Rokhsar D.S."/>
        </authorList>
    </citation>
    <scope>NUCLEOTIDE SEQUENCE</scope>
    <source>
        <tissue evidence="1">Leaf extractions</tissue>
    </source>
</reference>
<sequence length="71" mass="8007">MAENVRRIHSSGPLLVSWPLMSSLCHLGRGTGKGTTLCFRIEVEIALIMISCPAMSSKRFGWYLRERLVLE</sequence>
<protein>
    <submittedName>
        <fullName evidence="1">Uncharacterized protein</fullName>
    </submittedName>
</protein>
<organism evidence="1">
    <name type="scientific">Eucalyptus grandis</name>
    <name type="common">Flooded gum</name>
    <dbReference type="NCBI Taxonomy" id="71139"/>
    <lineage>
        <taxon>Eukaryota</taxon>
        <taxon>Viridiplantae</taxon>
        <taxon>Streptophyta</taxon>
        <taxon>Embryophyta</taxon>
        <taxon>Tracheophyta</taxon>
        <taxon>Spermatophyta</taxon>
        <taxon>Magnoliopsida</taxon>
        <taxon>eudicotyledons</taxon>
        <taxon>Gunneridae</taxon>
        <taxon>Pentapetalae</taxon>
        <taxon>rosids</taxon>
        <taxon>malvids</taxon>
        <taxon>Myrtales</taxon>
        <taxon>Myrtaceae</taxon>
        <taxon>Myrtoideae</taxon>
        <taxon>Eucalypteae</taxon>
        <taxon>Eucalyptus</taxon>
    </lineage>
</organism>
<proteinExistence type="predicted"/>
<dbReference type="Gramene" id="KCW68305">
    <property type="protein sequence ID" value="KCW68305"/>
    <property type="gene ID" value="EUGRSUZ_F01973"/>
</dbReference>
<dbReference type="AlphaFoldDB" id="A0A059BRM2"/>